<gene>
    <name evidence="3" type="primary">ALG13</name>
    <name evidence="3" type="ORF">CEXT_242932</name>
</gene>
<feature type="domain" description="OTU" evidence="2">
    <location>
        <begin position="10"/>
        <end position="131"/>
    </location>
</feature>
<feature type="compositionally biased region" description="Polar residues" evidence="1">
    <location>
        <begin position="360"/>
        <end position="375"/>
    </location>
</feature>
<dbReference type="PROSITE" id="PS50802">
    <property type="entry name" value="OTU"/>
    <property type="match status" value="1"/>
</dbReference>
<evidence type="ECO:0000259" key="2">
    <source>
        <dbReference type="PROSITE" id="PS50802"/>
    </source>
</evidence>
<evidence type="ECO:0000313" key="4">
    <source>
        <dbReference type="Proteomes" id="UP001054945"/>
    </source>
</evidence>
<sequence>MDGFLNHLGLYRSDVAKDYSSLFRVVSEQLFYTQVHHVKLREGCMDYMERYRTIFEPLVNEDFDEYLKKIRDQKEWAGEVEMKALSLKYKIDFVVYYDISKPPLRIKADSSSQTISLACTGGNRYDCVYSKSELSTLAFCQSIVYEVLYKKVYELGSDVDVAVEKMLHDKAYSKQRRNNLLCHFFRDSCRIDDGVEDPNLPEDDQSYKSPPNPRLEIRKALAQGIPPFPYKVAKTLDPSIYRNVEFDMWNEKRKEDQKNEHFFTPDLEPGVKCKVHINRETYIGYVQEVSFNRDTVLIYIEELCKRCILSSSALEIVPVPAYKALTWQGGKTYKVYSDCVQPGSDMEKNKMKKNNRRYQDNSPSRNNGHNSSKSNIIARSNSLPAASTTQRNSVFRCNSMHSSAQFSRKKTHGPNTSLANKPKSSMPKDARNVYISSNSFYFMLAQKPSPICDSQSETEVIKSLKMGEYNFQPIRQPQNFPFMWNGMPPTIPSPPIPIPGKVSPDYYQQGSPEMLNELNDSVWIDESYKLATPSISPPQQFMIAPTFADPTYSTNPPFAIMSANPASLPIPGTPTNACSTMEEASTMQPVQCPTTMALYPYPMYAVSGMYLLCRDGSALPVNIGGTWGTREALNGGEVPPGVPSMYFNTPPSGMSPPMTSWIQGSIANYGSTWPPAMSSVAFTPPLEMNAYQPMLSPPWSPQSGFYIPPPTAVAYQVQPPQVVPQEAPPQPPITQN</sequence>
<keyword evidence="3" id="KW-0808">Transferase</keyword>
<dbReference type="InterPro" id="IPR038765">
    <property type="entry name" value="Papain-like_cys_pep_sf"/>
</dbReference>
<protein>
    <submittedName>
        <fullName evidence="3">Bifunctional UDP-N-acetylglucosamine transferase and deubiquitinase ALG13</fullName>
    </submittedName>
</protein>
<keyword evidence="4" id="KW-1185">Reference proteome</keyword>
<dbReference type="PANTHER" id="PTHR12419:SF115">
    <property type="entry name" value="PROTEIN OVARIAN TUMOR LOCUS-RELATED"/>
    <property type="match status" value="1"/>
</dbReference>
<dbReference type="GO" id="GO:0004843">
    <property type="term" value="F:cysteine-type deubiquitinase activity"/>
    <property type="evidence" value="ECO:0007669"/>
    <property type="project" value="TreeGrafter"/>
</dbReference>
<dbReference type="CDD" id="cd22753">
    <property type="entry name" value="OTU_ALG13-like"/>
    <property type="match status" value="1"/>
</dbReference>
<dbReference type="GO" id="GO:0061578">
    <property type="term" value="F:K63-linked deubiquitinase activity"/>
    <property type="evidence" value="ECO:0007669"/>
    <property type="project" value="TreeGrafter"/>
</dbReference>
<organism evidence="3 4">
    <name type="scientific">Caerostris extrusa</name>
    <name type="common">Bark spider</name>
    <name type="synonym">Caerostris bankana</name>
    <dbReference type="NCBI Taxonomy" id="172846"/>
    <lineage>
        <taxon>Eukaryota</taxon>
        <taxon>Metazoa</taxon>
        <taxon>Ecdysozoa</taxon>
        <taxon>Arthropoda</taxon>
        <taxon>Chelicerata</taxon>
        <taxon>Arachnida</taxon>
        <taxon>Araneae</taxon>
        <taxon>Araneomorphae</taxon>
        <taxon>Entelegynae</taxon>
        <taxon>Araneoidea</taxon>
        <taxon>Araneidae</taxon>
        <taxon>Caerostris</taxon>
    </lineage>
</organism>
<dbReference type="GO" id="GO:0016579">
    <property type="term" value="P:protein deubiquitination"/>
    <property type="evidence" value="ECO:0007669"/>
    <property type="project" value="TreeGrafter"/>
</dbReference>
<dbReference type="GO" id="GO:0016740">
    <property type="term" value="F:transferase activity"/>
    <property type="evidence" value="ECO:0007669"/>
    <property type="project" value="UniProtKB-KW"/>
</dbReference>
<accession>A0AAV4P0Q8</accession>
<dbReference type="InterPro" id="IPR049769">
    <property type="entry name" value="OTU_OTU"/>
</dbReference>
<dbReference type="InterPro" id="IPR003323">
    <property type="entry name" value="OTU_dom"/>
</dbReference>
<dbReference type="PANTHER" id="PTHR12419">
    <property type="entry name" value="OTU DOMAIN CONTAINING PROTEIN"/>
    <property type="match status" value="1"/>
</dbReference>
<dbReference type="SUPFAM" id="SSF54001">
    <property type="entry name" value="Cysteine proteinases"/>
    <property type="match status" value="1"/>
</dbReference>
<feature type="region of interest" description="Disordered" evidence="1">
    <location>
        <begin position="401"/>
        <end position="429"/>
    </location>
</feature>
<reference evidence="3 4" key="1">
    <citation type="submission" date="2021-06" db="EMBL/GenBank/DDBJ databases">
        <title>Caerostris extrusa draft genome.</title>
        <authorList>
            <person name="Kono N."/>
            <person name="Arakawa K."/>
        </authorList>
    </citation>
    <scope>NUCLEOTIDE SEQUENCE [LARGE SCALE GENOMIC DNA]</scope>
</reference>
<comment type="caution">
    <text evidence="3">The sequence shown here is derived from an EMBL/GenBank/DDBJ whole genome shotgun (WGS) entry which is preliminary data.</text>
</comment>
<feature type="region of interest" description="Disordered" evidence="1">
    <location>
        <begin position="344"/>
        <end position="375"/>
    </location>
</feature>
<dbReference type="Pfam" id="PF02338">
    <property type="entry name" value="OTU"/>
    <property type="match status" value="1"/>
</dbReference>
<dbReference type="InterPro" id="IPR050704">
    <property type="entry name" value="Peptidase_C85-like"/>
</dbReference>
<dbReference type="Gene3D" id="3.90.70.80">
    <property type="match status" value="1"/>
</dbReference>
<dbReference type="AlphaFoldDB" id="A0AAV4P0Q8"/>
<feature type="compositionally biased region" description="Polar residues" evidence="1">
    <location>
        <begin position="413"/>
        <end position="423"/>
    </location>
</feature>
<dbReference type="Proteomes" id="UP001054945">
    <property type="component" value="Unassembled WGS sequence"/>
</dbReference>
<evidence type="ECO:0000256" key="1">
    <source>
        <dbReference type="SAM" id="MobiDB-lite"/>
    </source>
</evidence>
<proteinExistence type="predicted"/>
<evidence type="ECO:0000313" key="3">
    <source>
        <dbReference type="EMBL" id="GIX90601.1"/>
    </source>
</evidence>
<dbReference type="EMBL" id="BPLR01003953">
    <property type="protein sequence ID" value="GIX90601.1"/>
    <property type="molecule type" value="Genomic_DNA"/>
</dbReference>
<name>A0AAV4P0Q8_CAEEX</name>